<dbReference type="Proteomes" id="UP000274391">
    <property type="component" value="Unassembled WGS sequence"/>
</dbReference>
<evidence type="ECO:0000313" key="3">
    <source>
        <dbReference type="EMBL" id="RRJ85688.1"/>
    </source>
</evidence>
<keyword evidence="2" id="KW-0812">Transmembrane</keyword>
<dbReference type="GO" id="GO:0015627">
    <property type="term" value="C:type II protein secretion system complex"/>
    <property type="evidence" value="ECO:0007669"/>
    <property type="project" value="InterPro"/>
</dbReference>
<keyword evidence="1" id="KW-0488">Methylation</keyword>
<dbReference type="SUPFAM" id="SSF54523">
    <property type="entry name" value="Pili subunits"/>
    <property type="match status" value="1"/>
</dbReference>
<dbReference type="InterPro" id="IPR000983">
    <property type="entry name" value="Bac_GSPG_pilin"/>
</dbReference>
<dbReference type="NCBIfam" id="TIGR02532">
    <property type="entry name" value="IV_pilin_GFxxxE"/>
    <property type="match status" value="1"/>
</dbReference>
<proteinExistence type="predicted"/>
<reference evidence="3 4" key="1">
    <citation type="submission" date="2018-11" db="EMBL/GenBank/DDBJ databases">
        <title>YIM 102482-1 draft genome.</title>
        <authorList>
            <person name="Li G."/>
            <person name="Jiang Y."/>
        </authorList>
    </citation>
    <scope>NUCLEOTIDE SEQUENCE [LARGE SCALE GENOMIC DNA]</scope>
    <source>
        <strain evidence="3 4">YIM 102482-1</strain>
    </source>
</reference>
<dbReference type="GO" id="GO:0015628">
    <property type="term" value="P:protein secretion by the type II secretion system"/>
    <property type="evidence" value="ECO:0007669"/>
    <property type="project" value="InterPro"/>
</dbReference>
<gene>
    <name evidence="3" type="ORF">EG850_12255</name>
</gene>
<keyword evidence="2" id="KW-0472">Membrane</keyword>
<dbReference type="AlphaFoldDB" id="A0A3P3VUN0"/>
<evidence type="ECO:0000256" key="1">
    <source>
        <dbReference type="ARBA" id="ARBA00022481"/>
    </source>
</evidence>
<dbReference type="Pfam" id="PF07963">
    <property type="entry name" value="N_methyl"/>
    <property type="match status" value="1"/>
</dbReference>
<keyword evidence="2" id="KW-1133">Transmembrane helix</keyword>
<dbReference type="EMBL" id="RQVS01000021">
    <property type="protein sequence ID" value="RRJ85688.1"/>
    <property type="molecule type" value="Genomic_DNA"/>
</dbReference>
<dbReference type="PANTHER" id="PTHR30093">
    <property type="entry name" value="GENERAL SECRETION PATHWAY PROTEIN G"/>
    <property type="match status" value="1"/>
</dbReference>
<name>A0A3P3VUN0_9MICO</name>
<dbReference type="Gene3D" id="3.30.700.10">
    <property type="entry name" value="Glycoprotein, Type 4 Pilin"/>
    <property type="match status" value="1"/>
</dbReference>
<organism evidence="3 4">
    <name type="scientific">Gulosibacter macacae</name>
    <dbReference type="NCBI Taxonomy" id="2488791"/>
    <lineage>
        <taxon>Bacteria</taxon>
        <taxon>Bacillati</taxon>
        <taxon>Actinomycetota</taxon>
        <taxon>Actinomycetes</taxon>
        <taxon>Micrococcales</taxon>
        <taxon>Microbacteriaceae</taxon>
        <taxon>Gulosibacter</taxon>
    </lineage>
</organism>
<dbReference type="RefSeq" id="WP_124973895.1">
    <property type="nucleotide sequence ID" value="NZ_RQVS01000021.1"/>
</dbReference>
<sequence length="93" mass="9851">MKRQQSNTSHRPVRAGFTIVELLIVIVVIAILAAISIATYSGIQARAKLTHQVANLDKIGKAIQLWSAETGKTLRESGAGANGMGYGSFQAKG</sequence>
<evidence type="ECO:0000256" key="2">
    <source>
        <dbReference type="SAM" id="Phobius"/>
    </source>
</evidence>
<feature type="transmembrane region" description="Helical" evidence="2">
    <location>
        <begin position="20"/>
        <end position="43"/>
    </location>
</feature>
<keyword evidence="4" id="KW-1185">Reference proteome</keyword>
<comment type="caution">
    <text evidence="3">The sequence shown here is derived from an EMBL/GenBank/DDBJ whole genome shotgun (WGS) entry which is preliminary data.</text>
</comment>
<protein>
    <submittedName>
        <fullName evidence="3">Prepilin-type N-terminal cleavage/methylation domain-containing protein</fullName>
    </submittedName>
</protein>
<dbReference type="PRINTS" id="PR00813">
    <property type="entry name" value="BCTERIALGSPG"/>
</dbReference>
<accession>A0A3P3VUN0</accession>
<dbReference type="InterPro" id="IPR045584">
    <property type="entry name" value="Pilin-like"/>
</dbReference>
<evidence type="ECO:0000313" key="4">
    <source>
        <dbReference type="Proteomes" id="UP000274391"/>
    </source>
</evidence>
<dbReference type="InterPro" id="IPR012902">
    <property type="entry name" value="N_methyl_site"/>
</dbReference>